<dbReference type="Gene3D" id="1.10.10.10">
    <property type="entry name" value="Winged helix-like DNA-binding domain superfamily/Winged helix DNA-binding domain"/>
    <property type="match status" value="1"/>
</dbReference>
<feature type="domain" description="HTH arsR-type" evidence="1">
    <location>
        <begin position="1"/>
        <end position="95"/>
    </location>
</feature>
<dbReference type="PATRIC" id="fig|1231190.3.peg.50"/>
<sequence>MVEYQSPFLDAVFHALSDPTRRAMLHRLASGEQSVSDLARPFEMSLAGASKHVKVLEAAGLVHRRVSGRTHYCRLEARRLAEAQAWLRYYERFWSDRLDRLEDLLNTEDEASGKVAK</sequence>
<organism evidence="2 3">
    <name type="scientific">Nitratireductor indicus C115</name>
    <dbReference type="NCBI Taxonomy" id="1231190"/>
    <lineage>
        <taxon>Bacteria</taxon>
        <taxon>Pseudomonadati</taxon>
        <taxon>Pseudomonadota</taxon>
        <taxon>Alphaproteobacteria</taxon>
        <taxon>Hyphomicrobiales</taxon>
        <taxon>Phyllobacteriaceae</taxon>
        <taxon>Nitratireductor</taxon>
    </lineage>
</organism>
<dbReference type="Pfam" id="PF12840">
    <property type="entry name" value="HTH_20"/>
    <property type="match status" value="1"/>
</dbReference>
<evidence type="ECO:0000313" key="2">
    <source>
        <dbReference type="EMBL" id="EKF44124.1"/>
    </source>
</evidence>
<protein>
    <submittedName>
        <fullName evidence="2">ArsR family transcriptional regulator</fullName>
    </submittedName>
</protein>
<dbReference type="InterPro" id="IPR036388">
    <property type="entry name" value="WH-like_DNA-bd_sf"/>
</dbReference>
<dbReference type="STRING" id="721133.SAMN05216176_10245"/>
<dbReference type="InterPro" id="IPR011991">
    <property type="entry name" value="ArsR-like_HTH"/>
</dbReference>
<dbReference type="SMART" id="SM00418">
    <property type="entry name" value="HTH_ARSR"/>
    <property type="match status" value="1"/>
</dbReference>
<dbReference type="OrthoDB" id="9790747at2"/>
<dbReference type="SUPFAM" id="SSF46785">
    <property type="entry name" value="Winged helix' DNA-binding domain"/>
    <property type="match status" value="1"/>
</dbReference>
<evidence type="ECO:0000259" key="1">
    <source>
        <dbReference type="PROSITE" id="PS50987"/>
    </source>
</evidence>
<name>K2P209_9HYPH</name>
<dbReference type="Proteomes" id="UP000007374">
    <property type="component" value="Unassembled WGS sequence"/>
</dbReference>
<dbReference type="InterPro" id="IPR036390">
    <property type="entry name" value="WH_DNA-bd_sf"/>
</dbReference>
<dbReference type="PANTHER" id="PTHR38600:SF2">
    <property type="entry name" value="SLL0088 PROTEIN"/>
    <property type="match status" value="1"/>
</dbReference>
<reference evidence="2 3" key="1">
    <citation type="journal article" date="2012" name="J. Bacteriol.">
        <title>Genome Sequence of Nitratireductor indicus Type Strain C115.</title>
        <authorList>
            <person name="Lai Q."/>
            <person name="Li G."/>
            <person name="Yu Z."/>
            <person name="Shao Z."/>
        </authorList>
    </citation>
    <scope>NUCLEOTIDE SEQUENCE [LARGE SCALE GENOMIC DNA]</scope>
    <source>
        <strain evidence="2 3">C115</strain>
    </source>
</reference>
<accession>K2P209</accession>
<dbReference type="AlphaFoldDB" id="K2P209"/>
<dbReference type="GO" id="GO:0003700">
    <property type="term" value="F:DNA-binding transcription factor activity"/>
    <property type="evidence" value="ECO:0007669"/>
    <property type="project" value="InterPro"/>
</dbReference>
<gene>
    <name evidence="2" type="ORF">NA8A_00240</name>
</gene>
<evidence type="ECO:0000313" key="3">
    <source>
        <dbReference type="Proteomes" id="UP000007374"/>
    </source>
</evidence>
<dbReference type="CDD" id="cd00090">
    <property type="entry name" value="HTH_ARSR"/>
    <property type="match status" value="1"/>
</dbReference>
<dbReference type="InterPro" id="IPR001845">
    <property type="entry name" value="HTH_ArsR_DNA-bd_dom"/>
</dbReference>
<dbReference type="PRINTS" id="PR00778">
    <property type="entry name" value="HTHARSR"/>
</dbReference>
<dbReference type="RefSeq" id="WP_009449200.1">
    <property type="nucleotide sequence ID" value="NZ_AMSI01000001.1"/>
</dbReference>
<dbReference type="PROSITE" id="PS50987">
    <property type="entry name" value="HTH_ARSR_2"/>
    <property type="match status" value="1"/>
</dbReference>
<comment type="caution">
    <text evidence="2">The sequence shown here is derived from an EMBL/GenBank/DDBJ whole genome shotgun (WGS) entry which is preliminary data.</text>
</comment>
<proteinExistence type="predicted"/>
<keyword evidence="3" id="KW-1185">Reference proteome</keyword>
<dbReference type="PANTHER" id="PTHR38600">
    <property type="entry name" value="TRANSCRIPTIONAL REGULATORY PROTEIN"/>
    <property type="match status" value="1"/>
</dbReference>
<dbReference type="NCBIfam" id="NF033788">
    <property type="entry name" value="HTH_metalloreg"/>
    <property type="match status" value="1"/>
</dbReference>
<dbReference type="eggNOG" id="COG0640">
    <property type="taxonomic scope" value="Bacteria"/>
</dbReference>
<dbReference type="EMBL" id="AMSI01000001">
    <property type="protein sequence ID" value="EKF44124.1"/>
    <property type="molecule type" value="Genomic_DNA"/>
</dbReference>